<feature type="transmembrane region" description="Helical" evidence="5">
    <location>
        <begin position="41"/>
        <end position="61"/>
    </location>
</feature>
<accession>A0ABV7SAK2</accession>
<evidence type="ECO:0000313" key="8">
    <source>
        <dbReference type="Proteomes" id="UP001595701"/>
    </source>
</evidence>
<comment type="subcellular location">
    <subcellularLocation>
        <location evidence="1">Membrane</location>
        <topology evidence="1">Multi-pass membrane protein</topology>
    </subcellularLocation>
</comment>
<dbReference type="PROSITE" id="PS51352">
    <property type="entry name" value="THIOREDOXIN_2"/>
    <property type="match status" value="1"/>
</dbReference>
<keyword evidence="2 5" id="KW-0812">Transmembrane</keyword>
<evidence type="ECO:0000256" key="1">
    <source>
        <dbReference type="ARBA" id="ARBA00004141"/>
    </source>
</evidence>
<evidence type="ECO:0000313" key="7">
    <source>
        <dbReference type="EMBL" id="MFC3573593.1"/>
    </source>
</evidence>
<dbReference type="Pfam" id="PF07291">
    <property type="entry name" value="MauE"/>
    <property type="match status" value="1"/>
</dbReference>
<dbReference type="Proteomes" id="UP001595701">
    <property type="component" value="Unassembled WGS sequence"/>
</dbReference>
<dbReference type="InterPro" id="IPR000866">
    <property type="entry name" value="AhpC/TSA"/>
</dbReference>
<dbReference type="EMBL" id="JBHRWR010000008">
    <property type="protein sequence ID" value="MFC3573593.1"/>
    <property type="molecule type" value="Genomic_DNA"/>
</dbReference>
<evidence type="ECO:0000256" key="2">
    <source>
        <dbReference type="ARBA" id="ARBA00022692"/>
    </source>
</evidence>
<evidence type="ECO:0000256" key="3">
    <source>
        <dbReference type="ARBA" id="ARBA00022989"/>
    </source>
</evidence>
<proteinExistence type="predicted"/>
<keyword evidence="4 5" id="KW-0472">Membrane</keyword>
<evidence type="ECO:0000256" key="4">
    <source>
        <dbReference type="ARBA" id="ARBA00023136"/>
    </source>
</evidence>
<feature type="transmembrane region" description="Helical" evidence="5">
    <location>
        <begin position="68"/>
        <end position="87"/>
    </location>
</feature>
<name>A0ABV7SAK2_9ACTN</name>
<dbReference type="Pfam" id="PF00578">
    <property type="entry name" value="AhpC-TSA"/>
    <property type="match status" value="1"/>
</dbReference>
<sequence length="513" mass="53485">MVLAVAMALASVFGVAAIAKLTDLDGLRRAVVGFGLPTVAAAPLARLLVMGEFVIALALVIRPWARGGALGALALLLVFSGVIALNVSRGRAPACHCFGGLRAAPVGWSTVARNGLLATLAGFVAAGGHLPWLFAGLALVASALWAGLAAGRGGTVRAGMLAPRFSLPDETGRTWTLEDLLLGGRPLLLVFGDHACGACAALLPQVARWQQIHDERVTIAVVSGGARPAQPVAAGGVGPRRLLADADRRVLAAYGVTATPSAVLVDTERIVAAAPAVGAAEIGDLVSKALQPRGRSTIARRAVLFASAALVPAVTAACAAGRGIRLITPSKEPRKEVRAGDGWLCDQRYAVCTSAACEPSPKDPGIVICRCAVQNGYSFGFTSCAERAPTHDRLVSTFSMQNTTIFTRAMTCPTRARWANCLDVVCRIDPHNRRRALCRCKSVESENFLTFGGGCDTRTCTTVIWSAATQQLPGVAEYKSGMKSLGYPVAFPDACPSRSPRVTPPEHRIESAT</sequence>
<evidence type="ECO:0000256" key="5">
    <source>
        <dbReference type="SAM" id="Phobius"/>
    </source>
</evidence>
<keyword evidence="3 5" id="KW-1133">Transmembrane helix</keyword>
<dbReference type="InterPro" id="IPR036249">
    <property type="entry name" value="Thioredoxin-like_sf"/>
</dbReference>
<feature type="transmembrane region" description="Helical" evidence="5">
    <location>
        <begin position="302"/>
        <end position="324"/>
    </location>
</feature>
<dbReference type="InterPro" id="IPR013766">
    <property type="entry name" value="Thioredoxin_domain"/>
</dbReference>
<evidence type="ECO:0000259" key="6">
    <source>
        <dbReference type="PROSITE" id="PS51352"/>
    </source>
</evidence>
<keyword evidence="8" id="KW-1185">Reference proteome</keyword>
<dbReference type="InterPro" id="IPR009908">
    <property type="entry name" value="Methylamine_util_MauE"/>
</dbReference>
<dbReference type="RefSeq" id="WP_310780511.1">
    <property type="nucleotide sequence ID" value="NZ_JBHRWR010000008.1"/>
</dbReference>
<feature type="domain" description="Thioredoxin" evidence="6">
    <location>
        <begin position="156"/>
        <end position="295"/>
    </location>
</feature>
<dbReference type="SUPFAM" id="SSF52833">
    <property type="entry name" value="Thioredoxin-like"/>
    <property type="match status" value="1"/>
</dbReference>
<reference evidence="8" key="1">
    <citation type="journal article" date="2019" name="Int. J. Syst. Evol. Microbiol.">
        <title>The Global Catalogue of Microorganisms (GCM) 10K type strain sequencing project: providing services to taxonomists for standard genome sequencing and annotation.</title>
        <authorList>
            <consortium name="The Broad Institute Genomics Platform"/>
            <consortium name="The Broad Institute Genome Sequencing Center for Infectious Disease"/>
            <person name="Wu L."/>
            <person name="Ma J."/>
        </authorList>
    </citation>
    <scope>NUCLEOTIDE SEQUENCE [LARGE SCALE GENOMIC DNA]</scope>
    <source>
        <strain evidence="8">CGMCC 4.7035</strain>
    </source>
</reference>
<dbReference type="Gene3D" id="3.40.30.10">
    <property type="entry name" value="Glutaredoxin"/>
    <property type="match status" value="1"/>
</dbReference>
<protein>
    <submittedName>
        <fullName evidence="7">MauE/DoxX family redox-associated membrane protein</fullName>
    </submittedName>
</protein>
<organism evidence="7 8">
    <name type="scientific">Streptomyces yaanensis</name>
    <dbReference type="NCBI Taxonomy" id="1142239"/>
    <lineage>
        <taxon>Bacteria</taxon>
        <taxon>Bacillati</taxon>
        <taxon>Actinomycetota</taxon>
        <taxon>Actinomycetes</taxon>
        <taxon>Kitasatosporales</taxon>
        <taxon>Streptomycetaceae</taxon>
        <taxon>Streptomyces</taxon>
    </lineage>
</organism>
<gene>
    <name evidence="7" type="ORF">ACFOZ0_09985</name>
</gene>
<comment type="caution">
    <text evidence="7">The sequence shown here is derived from an EMBL/GenBank/DDBJ whole genome shotgun (WGS) entry which is preliminary data.</text>
</comment>
<feature type="transmembrane region" description="Helical" evidence="5">
    <location>
        <begin position="130"/>
        <end position="150"/>
    </location>
</feature>